<dbReference type="EMBL" id="JAODUO010000950">
    <property type="protein sequence ID" value="KAK2172554.1"/>
    <property type="molecule type" value="Genomic_DNA"/>
</dbReference>
<evidence type="ECO:0000256" key="4">
    <source>
        <dbReference type="ARBA" id="ARBA00022448"/>
    </source>
</evidence>
<feature type="signal peptide" evidence="10">
    <location>
        <begin position="1"/>
        <end position="21"/>
    </location>
</feature>
<feature type="chain" id="PRO_5041950169" description="Neuroendocrine protein 7B2" evidence="10">
    <location>
        <begin position="22"/>
        <end position="296"/>
    </location>
</feature>
<evidence type="ECO:0000256" key="7">
    <source>
        <dbReference type="ARBA" id="ARBA00023157"/>
    </source>
</evidence>
<dbReference type="InterPro" id="IPR007945">
    <property type="entry name" value="Secretogranin_V"/>
</dbReference>
<sequence>MMCRMIAAAMAVILVASLAAAGNYDGQRYDGAAGYDDLLLQDLYKRLSLMTDDGSNYDNAAGGDGLWSDNAPLNGDEDKMANAAFPTPGSEDEALKARLRDHEYLEHSSLLSEDGLQYVSGGAGEDKQPLTPQGNQPNPQEGKSDEVLPFYCRPPNPCPKGFTAKDGCDEDMPDTEERQKAWIADLQAAGECTCDEEHSFVCPKDAEDAGKQEEASQLGDVIDSILAGKTNDNNPYWKGDKRLSVVAKKSPRAKRSVGGRPEHQNMLQEGMKHNANPYMRGPSLGTVAKKGNIFHK</sequence>
<keyword evidence="8" id="KW-0143">Chaperone</keyword>
<proteinExistence type="inferred from homology"/>
<accession>A0AAD9NMG9</accession>
<protein>
    <recommendedName>
        <fullName evidence="3">Neuroendocrine protein 7B2</fullName>
    </recommendedName>
</protein>
<keyword evidence="4" id="KW-0813">Transport</keyword>
<evidence type="ECO:0000313" key="11">
    <source>
        <dbReference type="EMBL" id="KAK2172554.1"/>
    </source>
</evidence>
<organism evidence="11 12">
    <name type="scientific">Ridgeia piscesae</name>
    <name type="common">Tubeworm</name>
    <dbReference type="NCBI Taxonomy" id="27915"/>
    <lineage>
        <taxon>Eukaryota</taxon>
        <taxon>Metazoa</taxon>
        <taxon>Spiralia</taxon>
        <taxon>Lophotrochozoa</taxon>
        <taxon>Annelida</taxon>
        <taxon>Polychaeta</taxon>
        <taxon>Sedentaria</taxon>
        <taxon>Canalipalpata</taxon>
        <taxon>Sabellida</taxon>
        <taxon>Siboglinidae</taxon>
        <taxon>Ridgeia</taxon>
    </lineage>
</organism>
<feature type="region of interest" description="Disordered" evidence="9">
    <location>
        <begin position="68"/>
        <end position="91"/>
    </location>
</feature>
<dbReference type="PANTHER" id="PTHR12738:SF0">
    <property type="entry name" value="NEUROENDOCRINE PROTEIN 7B2"/>
    <property type="match status" value="1"/>
</dbReference>
<evidence type="ECO:0000256" key="9">
    <source>
        <dbReference type="SAM" id="MobiDB-lite"/>
    </source>
</evidence>
<dbReference type="GO" id="GO:0046883">
    <property type="term" value="P:regulation of hormone secretion"/>
    <property type="evidence" value="ECO:0007669"/>
    <property type="project" value="TreeGrafter"/>
</dbReference>
<gene>
    <name evidence="11" type="ORF">NP493_951g00045</name>
</gene>
<evidence type="ECO:0000313" key="12">
    <source>
        <dbReference type="Proteomes" id="UP001209878"/>
    </source>
</evidence>
<feature type="region of interest" description="Disordered" evidence="9">
    <location>
        <begin position="273"/>
        <end position="296"/>
    </location>
</feature>
<dbReference type="GO" id="GO:0030234">
    <property type="term" value="F:enzyme regulator activity"/>
    <property type="evidence" value="ECO:0007669"/>
    <property type="project" value="TreeGrafter"/>
</dbReference>
<dbReference type="PANTHER" id="PTHR12738">
    <property type="entry name" value="NEUROENDOCRINE PROTEIN 7B2"/>
    <property type="match status" value="1"/>
</dbReference>
<evidence type="ECO:0000256" key="3">
    <source>
        <dbReference type="ARBA" id="ARBA00019589"/>
    </source>
</evidence>
<keyword evidence="12" id="KW-1185">Reference proteome</keyword>
<dbReference type="AlphaFoldDB" id="A0AAD9NMG9"/>
<comment type="caution">
    <text evidence="11">The sequence shown here is derived from an EMBL/GenBank/DDBJ whole genome shotgun (WGS) entry which is preliminary data.</text>
</comment>
<reference evidence="11" key="1">
    <citation type="journal article" date="2023" name="Mol. Biol. Evol.">
        <title>Third-Generation Sequencing Reveals the Adaptive Role of the Epigenome in Three Deep-Sea Polychaetes.</title>
        <authorList>
            <person name="Perez M."/>
            <person name="Aroh O."/>
            <person name="Sun Y."/>
            <person name="Lan Y."/>
            <person name="Juniper S.K."/>
            <person name="Young C.R."/>
            <person name="Angers B."/>
            <person name="Qian P.Y."/>
        </authorList>
    </citation>
    <scope>NUCLEOTIDE SEQUENCE</scope>
    <source>
        <strain evidence="11">R07B-5</strain>
    </source>
</reference>
<keyword evidence="7" id="KW-1015">Disulfide bond</keyword>
<dbReference type="GO" id="GO:0007218">
    <property type="term" value="P:neuropeptide signaling pathway"/>
    <property type="evidence" value="ECO:0007669"/>
    <property type="project" value="InterPro"/>
</dbReference>
<dbReference type="Proteomes" id="UP001209878">
    <property type="component" value="Unassembled WGS sequence"/>
</dbReference>
<dbReference type="GO" id="GO:0030141">
    <property type="term" value="C:secretory granule"/>
    <property type="evidence" value="ECO:0007669"/>
    <property type="project" value="InterPro"/>
</dbReference>
<feature type="region of interest" description="Disordered" evidence="9">
    <location>
        <begin position="117"/>
        <end position="148"/>
    </location>
</feature>
<comment type="subcellular location">
    <subcellularLocation>
        <location evidence="1">Secreted</location>
    </subcellularLocation>
</comment>
<evidence type="ECO:0000256" key="1">
    <source>
        <dbReference type="ARBA" id="ARBA00004613"/>
    </source>
</evidence>
<evidence type="ECO:0000256" key="2">
    <source>
        <dbReference type="ARBA" id="ARBA00006348"/>
    </source>
</evidence>
<feature type="compositionally biased region" description="Polar residues" evidence="9">
    <location>
        <begin position="130"/>
        <end position="141"/>
    </location>
</feature>
<dbReference type="Pfam" id="PF05281">
    <property type="entry name" value="Secretogranin_V"/>
    <property type="match status" value="1"/>
</dbReference>
<keyword evidence="6 10" id="KW-0732">Signal</keyword>
<dbReference type="GO" id="GO:0005576">
    <property type="term" value="C:extracellular region"/>
    <property type="evidence" value="ECO:0007669"/>
    <property type="project" value="UniProtKB-SubCell"/>
</dbReference>
<evidence type="ECO:0000256" key="6">
    <source>
        <dbReference type="ARBA" id="ARBA00022729"/>
    </source>
</evidence>
<evidence type="ECO:0000256" key="10">
    <source>
        <dbReference type="SAM" id="SignalP"/>
    </source>
</evidence>
<keyword evidence="5" id="KW-0964">Secreted</keyword>
<name>A0AAD9NMG9_RIDPI</name>
<comment type="similarity">
    <text evidence="2">Belongs to the 7B2 family.</text>
</comment>
<evidence type="ECO:0000256" key="8">
    <source>
        <dbReference type="ARBA" id="ARBA00023186"/>
    </source>
</evidence>
<evidence type="ECO:0000256" key="5">
    <source>
        <dbReference type="ARBA" id="ARBA00022525"/>
    </source>
</evidence>